<dbReference type="SUPFAM" id="SSF53335">
    <property type="entry name" value="S-adenosyl-L-methionine-dependent methyltransferases"/>
    <property type="match status" value="1"/>
</dbReference>
<evidence type="ECO:0000256" key="2">
    <source>
        <dbReference type="ARBA" id="ARBA00022603"/>
    </source>
</evidence>
<dbReference type="AlphaFoldDB" id="A0A2W5S720"/>
<dbReference type="Gene3D" id="2.40.50.1070">
    <property type="match status" value="1"/>
</dbReference>
<proteinExistence type="inferred from homology"/>
<keyword evidence="1" id="KW-0408">Iron</keyword>
<comment type="similarity">
    <text evidence="6">Belongs to the class I-like SAM-binding methyltransferase superfamily. RNA M5U methyltransferase family.</text>
</comment>
<dbReference type="InterPro" id="IPR010280">
    <property type="entry name" value="U5_MeTrfase_fam"/>
</dbReference>
<dbReference type="Gene3D" id="2.40.50.140">
    <property type="entry name" value="Nucleic acid-binding proteins"/>
    <property type="match status" value="1"/>
</dbReference>
<evidence type="ECO:0000256" key="1">
    <source>
        <dbReference type="ARBA" id="ARBA00022485"/>
    </source>
</evidence>
<dbReference type="InterPro" id="IPR029063">
    <property type="entry name" value="SAM-dependent_MTases_sf"/>
</dbReference>
<dbReference type="GO" id="GO:0070475">
    <property type="term" value="P:rRNA base methylation"/>
    <property type="evidence" value="ECO:0007669"/>
    <property type="project" value="TreeGrafter"/>
</dbReference>
<keyword evidence="1" id="KW-0479">Metal-binding</keyword>
<dbReference type="Pfam" id="PF05958">
    <property type="entry name" value="tRNA_U5-meth_tr"/>
    <property type="match status" value="1"/>
</dbReference>
<feature type="binding site" evidence="6">
    <location>
        <position position="290"/>
    </location>
    <ligand>
        <name>S-adenosyl-L-methionine</name>
        <dbReference type="ChEBI" id="CHEBI:59789"/>
    </ligand>
</feature>
<dbReference type="Gene3D" id="3.40.50.150">
    <property type="entry name" value="Vaccinia Virus protein VP39"/>
    <property type="match status" value="1"/>
</dbReference>
<sequence length="409" mass="43082">MILTIDRLGHLGDGIGSGPDGPIYAFQTLPGEVVEGELSGDRLSNVKIITPSASRIRPPCVHARRCGGCVMQHASDPFVADWKQSVVQNALAGQGLNAPFRPIVTSPPCSRRRATLAGRRTKGGALLGFHARASDVVIPVPECQLLHPDIKASFPALEALVISGGSRSAELALTVTCSLGGPDVSVTGGKPLDAGLLLDLARLAEAHGLARLTWDGETVALRNTPLQRFGAARVSVPPGAFLQATEAGEAALLAAVREAVGPARRITDLFAGAGTFSLPLTESAAVHAVESEAAMLAALDKGWRQAEGLHQVTTEARDLFRRPLEPDEFRGVDAVVIDPPRAGAEAQTASLAKSGVPVIAVVSCNPVTFARDARILCVAGYRLDWVQVVDQFRWAAHVELAARFSKRAR</sequence>
<comment type="caution">
    <text evidence="7">The sequence shown here is derived from an EMBL/GenBank/DDBJ whole genome shotgun (WGS) entry which is preliminary data.</text>
</comment>
<evidence type="ECO:0000256" key="3">
    <source>
        <dbReference type="ARBA" id="ARBA00022679"/>
    </source>
</evidence>
<organism evidence="7 8">
    <name type="scientific">Cereibacter sphaeroides</name>
    <name type="common">Rhodobacter sphaeroides</name>
    <dbReference type="NCBI Taxonomy" id="1063"/>
    <lineage>
        <taxon>Bacteria</taxon>
        <taxon>Pseudomonadati</taxon>
        <taxon>Pseudomonadota</taxon>
        <taxon>Alphaproteobacteria</taxon>
        <taxon>Rhodobacterales</taxon>
        <taxon>Paracoccaceae</taxon>
        <taxon>Cereibacter</taxon>
    </lineage>
</organism>
<reference evidence="7 8" key="1">
    <citation type="submission" date="2017-08" db="EMBL/GenBank/DDBJ databases">
        <title>Infants hospitalized years apart are colonized by the same room-sourced microbial strains.</title>
        <authorList>
            <person name="Brooks B."/>
            <person name="Olm M.R."/>
            <person name="Firek B.A."/>
            <person name="Baker R."/>
            <person name="Thomas B.C."/>
            <person name="Morowitz M.J."/>
            <person name="Banfield J.F."/>
        </authorList>
    </citation>
    <scope>NUCLEOTIDE SEQUENCE [LARGE SCALE GENOMIC DNA]</scope>
    <source>
        <strain evidence="7">S2_003_000_R2_11</strain>
    </source>
</reference>
<keyword evidence="3 6" id="KW-0808">Transferase</keyword>
<gene>
    <name evidence="7" type="ORF">DI533_11190</name>
</gene>
<dbReference type="PANTHER" id="PTHR11061:SF49">
    <property type="entry name" value="23S RRNA (URACIL(1939)-C(5))-METHYLTRANSFERASE RLMD"/>
    <property type="match status" value="1"/>
</dbReference>
<name>A0A2W5S720_CERSP</name>
<evidence type="ECO:0000256" key="6">
    <source>
        <dbReference type="PROSITE-ProRule" id="PRU01024"/>
    </source>
</evidence>
<evidence type="ECO:0000256" key="4">
    <source>
        <dbReference type="ARBA" id="ARBA00022691"/>
    </source>
</evidence>
<dbReference type="EMBL" id="QFQS01000002">
    <property type="protein sequence ID" value="PZQ97726.1"/>
    <property type="molecule type" value="Genomic_DNA"/>
</dbReference>
<keyword evidence="4 6" id="KW-0949">S-adenosyl-L-methionine</keyword>
<evidence type="ECO:0000313" key="8">
    <source>
        <dbReference type="Proteomes" id="UP000248975"/>
    </source>
</evidence>
<dbReference type="GO" id="GO:0070041">
    <property type="term" value="F:rRNA (uridine-C5-)-methyltransferase activity"/>
    <property type="evidence" value="ECO:0007669"/>
    <property type="project" value="TreeGrafter"/>
</dbReference>
<feature type="active site" description="Nucleophile" evidence="6">
    <location>
        <position position="364"/>
    </location>
</feature>
<dbReference type="Proteomes" id="UP000248975">
    <property type="component" value="Unassembled WGS sequence"/>
</dbReference>
<protein>
    <submittedName>
        <fullName evidence="7">Class I SAM-dependent RNA methyltransferase</fullName>
    </submittedName>
</protein>
<feature type="binding site" evidence="6">
    <location>
        <position position="338"/>
    </location>
    <ligand>
        <name>S-adenosyl-L-methionine</name>
        <dbReference type="ChEBI" id="CHEBI:59789"/>
    </ligand>
</feature>
<feature type="binding site" evidence="6">
    <location>
        <position position="243"/>
    </location>
    <ligand>
        <name>S-adenosyl-L-methionine</name>
        <dbReference type="ChEBI" id="CHEBI:59789"/>
    </ligand>
</feature>
<keyword evidence="1" id="KW-0004">4Fe-4S</keyword>
<feature type="binding site" evidence="6">
    <location>
        <position position="270"/>
    </location>
    <ligand>
        <name>S-adenosyl-L-methionine</name>
        <dbReference type="ChEBI" id="CHEBI:59789"/>
    </ligand>
</feature>
<dbReference type="PANTHER" id="PTHR11061">
    <property type="entry name" value="RNA M5U METHYLTRANSFERASE"/>
    <property type="match status" value="1"/>
</dbReference>
<accession>A0A2W5S720</accession>
<dbReference type="InterPro" id="IPR012340">
    <property type="entry name" value="NA-bd_OB-fold"/>
</dbReference>
<evidence type="ECO:0000256" key="5">
    <source>
        <dbReference type="ARBA" id="ARBA00023014"/>
    </source>
</evidence>
<dbReference type="GO" id="GO:0051539">
    <property type="term" value="F:4 iron, 4 sulfur cluster binding"/>
    <property type="evidence" value="ECO:0007669"/>
    <property type="project" value="UniProtKB-KW"/>
</dbReference>
<dbReference type="PROSITE" id="PS51687">
    <property type="entry name" value="SAM_MT_RNA_M5U"/>
    <property type="match status" value="1"/>
</dbReference>
<keyword evidence="2 6" id="KW-0489">Methyltransferase</keyword>
<keyword evidence="5" id="KW-0411">Iron-sulfur</keyword>
<evidence type="ECO:0000313" key="7">
    <source>
        <dbReference type="EMBL" id="PZQ97726.1"/>
    </source>
</evidence>